<feature type="region of interest" description="Disordered" evidence="1">
    <location>
        <begin position="192"/>
        <end position="213"/>
    </location>
</feature>
<dbReference type="RefSeq" id="WP_191709721.1">
    <property type="nucleotide sequence ID" value="NZ_JACSPQ010000001.1"/>
</dbReference>
<protein>
    <submittedName>
        <fullName evidence="2">Uncharacterized protein</fullName>
    </submittedName>
</protein>
<name>A0ABR8VA04_9BACT</name>
<gene>
    <name evidence="2" type="ORF">H9626_04785</name>
</gene>
<keyword evidence="3" id="KW-1185">Reference proteome</keyword>
<reference evidence="2 3" key="1">
    <citation type="submission" date="2020-08" db="EMBL/GenBank/DDBJ databases">
        <title>A Genomic Blueprint of the Chicken Gut Microbiome.</title>
        <authorList>
            <person name="Gilroy R."/>
            <person name="Ravi A."/>
            <person name="Getino M."/>
            <person name="Pursley I."/>
            <person name="Horton D.L."/>
            <person name="Alikhan N.-F."/>
            <person name="Baker D."/>
            <person name="Gharbi K."/>
            <person name="Hall N."/>
            <person name="Watson M."/>
            <person name="Adriaenssens E.M."/>
            <person name="Foster-Nyarko E."/>
            <person name="Jarju S."/>
            <person name="Secka A."/>
            <person name="Antonio M."/>
            <person name="Oren A."/>
            <person name="Chaudhuri R."/>
            <person name="La Ragione R.M."/>
            <person name="Hildebrand F."/>
            <person name="Pallen M.J."/>
        </authorList>
    </citation>
    <scope>NUCLEOTIDE SEQUENCE [LARGE SCALE GENOMIC DNA]</scope>
    <source>
        <strain evidence="2 3">Sa1YUN3</strain>
    </source>
</reference>
<evidence type="ECO:0000313" key="2">
    <source>
        <dbReference type="EMBL" id="MBD8001535.1"/>
    </source>
</evidence>
<organism evidence="2 3">
    <name type="scientific">Phocaeicola faecium</name>
    <dbReference type="NCBI Taxonomy" id="2762213"/>
    <lineage>
        <taxon>Bacteria</taxon>
        <taxon>Pseudomonadati</taxon>
        <taxon>Bacteroidota</taxon>
        <taxon>Bacteroidia</taxon>
        <taxon>Bacteroidales</taxon>
        <taxon>Bacteroidaceae</taxon>
        <taxon>Phocaeicola</taxon>
    </lineage>
</organism>
<dbReference type="EMBL" id="JACSPQ010000001">
    <property type="protein sequence ID" value="MBD8001535.1"/>
    <property type="molecule type" value="Genomic_DNA"/>
</dbReference>
<comment type="caution">
    <text evidence="2">The sequence shown here is derived from an EMBL/GenBank/DDBJ whole genome shotgun (WGS) entry which is preliminary data.</text>
</comment>
<evidence type="ECO:0000313" key="3">
    <source>
        <dbReference type="Proteomes" id="UP000616346"/>
    </source>
</evidence>
<evidence type="ECO:0000256" key="1">
    <source>
        <dbReference type="SAM" id="MobiDB-lite"/>
    </source>
</evidence>
<dbReference type="Proteomes" id="UP000616346">
    <property type="component" value="Unassembled WGS sequence"/>
</dbReference>
<proteinExistence type="predicted"/>
<sequence length="213" mass="24198">MIVLEVVDKLKELGGKASLSLSDKRDIESLYKEVLDKTFVKTSCSDCYRDAVIEMSVYLNKNGRMKEKSNYGLKNGVLLQMSFGDSKFYTNANLTDEAAETYLGKYPGNANYFSKLPKDWKERVEKRLKPKETEYNQVLLDTLVESLKDGVSKEAVVESFKDYQINGKKVTKKLLTAHVSKALDLLEDEAAKENDEHYAQSDNEVHADESEIE</sequence>
<accession>A0ABR8VA04</accession>